<comment type="subcellular location">
    <subcellularLocation>
        <location evidence="1">Membrane</location>
        <topology evidence="1">Multi-pass membrane protein</topology>
    </subcellularLocation>
</comment>
<dbReference type="PROSITE" id="PS50850">
    <property type="entry name" value="MFS"/>
    <property type="match status" value="1"/>
</dbReference>
<proteinExistence type="predicted"/>
<reference evidence="4 5" key="1">
    <citation type="submission" date="2020-04" db="EMBL/GenBank/DDBJ databases">
        <authorList>
            <person name="Laetsch R D."/>
            <person name="Stevens L."/>
            <person name="Kumar S."/>
            <person name="Blaxter L. M."/>
        </authorList>
    </citation>
    <scope>NUCLEOTIDE SEQUENCE [LARGE SCALE GENOMIC DNA]</scope>
</reference>
<feature type="transmembrane region" description="Helical" evidence="2">
    <location>
        <begin position="257"/>
        <end position="279"/>
    </location>
</feature>
<feature type="transmembrane region" description="Helical" evidence="2">
    <location>
        <begin position="814"/>
        <end position="834"/>
    </location>
</feature>
<dbReference type="InterPro" id="IPR020846">
    <property type="entry name" value="MFS_dom"/>
</dbReference>
<dbReference type="Gene3D" id="1.20.1250.20">
    <property type="entry name" value="MFS general substrate transporter like domains"/>
    <property type="match status" value="2"/>
</dbReference>
<feature type="transmembrane region" description="Helical" evidence="2">
    <location>
        <begin position="76"/>
        <end position="96"/>
    </location>
</feature>
<evidence type="ECO:0000313" key="5">
    <source>
        <dbReference type="Proteomes" id="UP000494206"/>
    </source>
</evidence>
<evidence type="ECO:0000256" key="2">
    <source>
        <dbReference type="SAM" id="Phobius"/>
    </source>
</evidence>
<keyword evidence="2" id="KW-0472">Membrane</keyword>
<dbReference type="GO" id="GO:0016020">
    <property type="term" value="C:membrane"/>
    <property type="evidence" value="ECO:0007669"/>
    <property type="project" value="UniProtKB-SubCell"/>
</dbReference>
<evidence type="ECO:0000313" key="4">
    <source>
        <dbReference type="EMBL" id="CAB3397530.1"/>
    </source>
</evidence>
<feature type="transmembrane region" description="Helical" evidence="2">
    <location>
        <begin position="720"/>
        <end position="738"/>
    </location>
</feature>
<dbReference type="Pfam" id="PF07690">
    <property type="entry name" value="MFS_1"/>
    <property type="match status" value="1"/>
</dbReference>
<comment type="caution">
    <text evidence="4">The sequence shown here is derived from an EMBL/GenBank/DDBJ whole genome shotgun (WGS) entry which is preliminary data.</text>
</comment>
<feature type="transmembrane region" description="Helical" evidence="2">
    <location>
        <begin position="846"/>
        <end position="866"/>
    </location>
</feature>
<dbReference type="Proteomes" id="UP000494206">
    <property type="component" value="Unassembled WGS sequence"/>
</dbReference>
<dbReference type="InterPro" id="IPR036259">
    <property type="entry name" value="MFS_trans_sf"/>
</dbReference>
<feature type="transmembrane region" description="Helical" evidence="2">
    <location>
        <begin position="496"/>
        <end position="516"/>
    </location>
</feature>
<dbReference type="SUPFAM" id="SSF103473">
    <property type="entry name" value="MFS general substrate transporter"/>
    <property type="match status" value="1"/>
</dbReference>
<feature type="transmembrane region" description="Helical" evidence="2">
    <location>
        <begin position="21"/>
        <end position="43"/>
    </location>
</feature>
<feature type="transmembrane region" description="Helical" evidence="2">
    <location>
        <begin position="582"/>
        <end position="600"/>
    </location>
</feature>
<feature type="domain" description="Major facilitator superfamily (MFS) profile" evidence="3">
    <location>
        <begin position="32"/>
        <end position="445"/>
    </location>
</feature>
<feature type="transmembrane region" description="Helical" evidence="2">
    <location>
        <begin position="103"/>
        <end position="123"/>
    </location>
</feature>
<feature type="transmembrane region" description="Helical" evidence="2">
    <location>
        <begin position="299"/>
        <end position="316"/>
    </location>
</feature>
<evidence type="ECO:0000259" key="3">
    <source>
        <dbReference type="PROSITE" id="PS50850"/>
    </source>
</evidence>
<sequence length="883" mass="99067">MKFGVDWKSSSKSQTIFWHKTRFIIAILSVSCITMIQLNSLIFNFSVICMDDLVEQHYLNNNSEKHWLETNADKSFLLSGVGVGSFFGLIPAIPLISILGVRWLLTIFGIVSALATILFPFSATVDRNAVFLCRCLQGVGSSILLTVVGMIPRAWSPMNELATYLAVISCSFQLANIICMPVAGLLCESSMGWRSIYYIFGFLTLLFHFIFFFFYTDSPKLHKNVSSLELSRIEKGKNEGANIQSKTPYREMFMDKCIVSVWISRLGGNLGFFLLILYGPSYLRNVLDFDVRGTGFATALPYVLSIIVKTLGGQISDRMTMVSEKIRFTFCALLSQIGVAFGFVIMSFTRNKSIAQFAFTLSIVMAGLNIVGTVKCLQLRARHHVHFAISIVGLLGCIILWIAPILVGFFCPDNSPEQWSKFFLGIAVIVILTNIPFPFWSTDETANYAKPSHCTIENVDLMRTPEPTQTMDEKFHCLDDLINFVGSSYPFFRVHVLPVLVVSFLIFFVSRLMTIMQEAKLAHKEMNKRYSIYVECIKGSKDAQDLSGQASFLTKDFPSWDFSITLIALLTFSLTLSSQKSVAIFSLMCLVPTLTLHIFLGELQQTNTLLIQIFLEFYRHVSMIKVMESVPANHRLVSLGLIELTGINRPIESIVDALAFAKVEYDEYAIETLWRILKNWRILKEVFTAGILLGTCSSINGFVEEQLAQTFSLQFFDKGLVMPISYGAASFVTILIAFALPKHRLLSIVFFAPILLALLAFIDGLTLYRYMIDICIEKVTITGIKAVFYMSAAITASIITDVIVFLVKVHVCEYVPTLARLPMMALLTYIQFNFNGDVRDLYSEKSIGSGASMALCGFITMLVFLLDAQNTTIMNDYFSDLLV</sequence>
<gene>
    <name evidence="4" type="ORF">CBOVIS_LOCUS925</name>
</gene>
<name>A0A8S1ECV7_9PELO</name>
<dbReference type="InterPro" id="IPR011701">
    <property type="entry name" value="MFS"/>
</dbReference>
<keyword evidence="2" id="KW-0812">Transmembrane</keyword>
<feature type="transmembrane region" description="Helical" evidence="2">
    <location>
        <begin position="129"/>
        <end position="149"/>
    </location>
</feature>
<dbReference type="AlphaFoldDB" id="A0A8S1ECV7"/>
<dbReference type="GO" id="GO:0022857">
    <property type="term" value="F:transmembrane transporter activity"/>
    <property type="evidence" value="ECO:0007669"/>
    <property type="project" value="InterPro"/>
</dbReference>
<feature type="transmembrane region" description="Helical" evidence="2">
    <location>
        <begin position="161"/>
        <end position="183"/>
    </location>
</feature>
<feature type="transmembrane region" description="Helical" evidence="2">
    <location>
        <begin position="386"/>
        <end position="410"/>
    </location>
</feature>
<organism evidence="4 5">
    <name type="scientific">Caenorhabditis bovis</name>
    <dbReference type="NCBI Taxonomy" id="2654633"/>
    <lineage>
        <taxon>Eukaryota</taxon>
        <taxon>Metazoa</taxon>
        <taxon>Ecdysozoa</taxon>
        <taxon>Nematoda</taxon>
        <taxon>Chromadorea</taxon>
        <taxon>Rhabditida</taxon>
        <taxon>Rhabditina</taxon>
        <taxon>Rhabditomorpha</taxon>
        <taxon>Rhabditoidea</taxon>
        <taxon>Rhabditidae</taxon>
        <taxon>Peloderinae</taxon>
        <taxon>Caenorhabditis</taxon>
    </lineage>
</organism>
<feature type="transmembrane region" description="Helical" evidence="2">
    <location>
        <begin position="422"/>
        <end position="440"/>
    </location>
</feature>
<feature type="transmembrane region" description="Helical" evidence="2">
    <location>
        <begin position="788"/>
        <end position="807"/>
    </location>
</feature>
<protein>
    <recommendedName>
        <fullName evidence="3">Major facilitator superfamily (MFS) profile domain-containing protein</fullName>
    </recommendedName>
</protein>
<feature type="transmembrane region" description="Helical" evidence="2">
    <location>
        <begin position="745"/>
        <end position="768"/>
    </location>
</feature>
<accession>A0A8S1ECV7</accession>
<feature type="transmembrane region" description="Helical" evidence="2">
    <location>
        <begin position="195"/>
        <end position="215"/>
    </location>
</feature>
<feature type="transmembrane region" description="Helical" evidence="2">
    <location>
        <begin position="354"/>
        <end position="374"/>
    </location>
</feature>
<dbReference type="PANTHER" id="PTHR45757">
    <property type="entry name" value="PROTEIN CBG23364-RELATED"/>
    <property type="match status" value="1"/>
</dbReference>
<keyword evidence="2" id="KW-1133">Transmembrane helix</keyword>
<dbReference type="OrthoDB" id="2985014at2759"/>
<evidence type="ECO:0000256" key="1">
    <source>
        <dbReference type="ARBA" id="ARBA00004141"/>
    </source>
</evidence>
<dbReference type="EMBL" id="CADEPM010000001">
    <property type="protein sequence ID" value="CAB3397530.1"/>
    <property type="molecule type" value="Genomic_DNA"/>
</dbReference>
<dbReference type="PANTHER" id="PTHR45757:SF11">
    <property type="entry name" value="MAJOR FACILITATOR SUPERFAMILY (MFS) PROFILE DOMAIN-CONTAINING PROTEIN"/>
    <property type="match status" value="1"/>
</dbReference>
<keyword evidence="5" id="KW-1185">Reference proteome</keyword>
<feature type="transmembrane region" description="Helical" evidence="2">
    <location>
        <begin position="328"/>
        <end position="348"/>
    </location>
</feature>